<keyword evidence="7" id="KW-0449">Lipoprotein</keyword>
<accession>A0ABV6JGA2</accession>
<name>A0ABV6JGA2_9BACL</name>
<evidence type="ECO:0000313" key="10">
    <source>
        <dbReference type="EMBL" id="MFC0394917.1"/>
    </source>
</evidence>
<dbReference type="InterPro" id="IPR046953">
    <property type="entry name" value="Spore_GerAC-like_C"/>
</dbReference>
<gene>
    <name evidence="10" type="ORF">ACFFJ8_26580</name>
</gene>
<reference evidence="10 11" key="1">
    <citation type="submission" date="2024-09" db="EMBL/GenBank/DDBJ databases">
        <authorList>
            <person name="Sun Q."/>
            <person name="Mori K."/>
        </authorList>
    </citation>
    <scope>NUCLEOTIDE SEQUENCE [LARGE SCALE GENOMIC DNA]</scope>
    <source>
        <strain evidence="10 11">CCM 4839</strain>
    </source>
</reference>
<dbReference type="Proteomes" id="UP001589818">
    <property type="component" value="Unassembled WGS sequence"/>
</dbReference>
<dbReference type="Pfam" id="PF05504">
    <property type="entry name" value="Spore_GerAC"/>
    <property type="match status" value="1"/>
</dbReference>
<dbReference type="PANTHER" id="PTHR35789:SF1">
    <property type="entry name" value="SPORE GERMINATION PROTEIN B3"/>
    <property type="match status" value="1"/>
</dbReference>
<dbReference type="EMBL" id="JBHLVF010000041">
    <property type="protein sequence ID" value="MFC0394917.1"/>
    <property type="molecule type" value="Genomic_DNA"/>
</dbReference>
<feature type="domain" description="Spore germination GerAC-like C-terminal" evidence="8">
    <location>
        <begin position="219"/>
        <end position="376"/>
    </location>
</feature>
<evidence type="ECO:0000256" key="3">
    <source>
        <dbReference type="ARBA" id="ARBA00022544"/>
    </source>
</evidence>
<comment type="similarity">
    <text evidence="2">Belongs to the GerABKC lipoprotein family.</text>
</comment>
<dbReference type="Gene3D" id="3.30.300.210">
    <property type="entry name" value="Nutrient germinant receptor protein C, domain 3"/>
    <property type="match status" value="1"/>
</dbReference>
<evidence type="ECO:0000256" key="5">
    <source>
        <dbReference type="ARBA" id="ARBA00023136"/>
    </source>
</evidence>
<keyword evidence="6" id="KW-0564">Palmitate</keyword>
<evidence type="ECO:0000259" key="8">
    <source>
        <dbReference type="Pfam" id="PF05504"/>
    </source>
</evidence>
<dbReference type="InterPro" id="IPR038501">
    <property type="entry name" value="Spore_GerAC_C_sf"/>
</dbReference>
<keyword evidence="5" id="KW-0472">Membrane</keyword>
<evidence type="ECO:0000256" key="4">
    <source>
        <dbReference type="ARBA" id="ARBA00022729"/>
    </source>
</evidence>
<organism evidence="10 11">
    <name type="scientific">Paenibacillus mendelii</name>
    <dbReference type="NCBI Taxonomy" id="206163"/>
    <lineage>
        <taxon>Bacteria</taxon>
        <taxon>Bacillati</taxon>
        <taxon>Bacillota</taxon>
        <taxon>Bacilli</taxon>
        <taxon>Bacillales</taxon>
        <taxon>Paenibacillaceae</taxon>
        <taxon>Paenibacillus</taxon>
    </lineage>
</organism>
<dbReference type="Pfam" id="PF25198">
    <property type="entry name" value="Spore_GerAC_N"/>
    <property type="match status" value="1"/>
</dbReference>
<keyword evidence="3" id="KW-0309">Germination</keyword>
<dbReference type="NCBIfam" id="TIGR02887">
    <property type="entry name" value="spore_ger_x_C"/>
    <property type="match status" value="1"/>
</dbReference>
<keyword evidence="11" id="KW-1185">Reference proteome</keyword>
<evidence type="ECO:0000313" key="11">
    <source>
        <dbReference type="Proteomes" id="UP001589818"/>
    </source>
</evidence>
<evidence type="ECO:0000259" key="9">
    <source>
        <dbReference type="Pfam" id="PF25198"/>
    </source>
</evidence>
<sequence length="382" mass="44201">MHRIIKLYLGLLLLFVLSGCWSSKTIQHMDYATAIGLDYKDGFYITYIQVLSFSQVAKTETMEIGKSIPVWVGKGQGKTVSEALSSLYRTSQLRVYWGHVRAIVFSDAFARNKQALQQAYDSINRYREIRYNILVYGTKEPLPKILTQQSILNLSPLDTILDSPQDSYEQQSEIAPQYAFRVISEINEPMRATYLPTLATTDESWTENEKKKSMFLNDGAYIMQNKEFKGWFSLDDLIGSKWMEKRTKRFLINVPAGDNPHIAISLNNPRYRIKPYIDKNEVKFNIDVRIKGNVEEMTENYSISKLEAEAAAVVRSQILHTYRKGLPNQTDILNLLGVFYRNQPREWQRLNKMNKIVLKEDTLNKISVKITLIHTGKYKARI</sequence>
<dbReference type="PANTHER" id="PTHR35789">
    <property type="entry name" value="SPORE GERMINATION PROTEIN B3"/>
    <property type="match status" value="1"/>
</dbReference>
<evidence type="ECO:0000256" key="7">
    <source>
        <dbReference type="ARBA" id="ARBA00023288"/>
    </source>
</evidence>
<evidence type="ECO:0000256" key="1">
    <source>
        <dbReference type="ARBA" id="ARBA00004635"/>
    </source>
</evidence>
<evidence type="ECO:0000256" key="6">
    <source>
        <dbReference type="ARBA" id="ARBA00023139"/>
    </source>
</evidence>
<keyword evidence="4" id="KW-0732">Signal</keyword>
<dbReference type="PROSITE" id="PS51257">
    <property type="entry name" value="PROKAR_LIPOPROTEIN"/>
    <property type="match status" value="1"/>
</dbReference>
<comment type="caution">
    <text evidence="10">The sequence shown here is derived from an EMBL/GenBank/DDBJ whole genome shotgun (WGS) entry which is preliminary data.</text>
</comment>
<dbReference type="InterPro" id="IPR008844">
    <property type="entry name" value="Spore_GerAC-like"/>
</dbReference>
<proteinExistence type="inferred from homology"/>
<protein>
    <submittedName>
        <fullName evidence="10">Ger(X)C family spore germination protein</fullName>
    </submittedName>
</protein>
<comment type="subcellular location">
    <subcellularLocation>
        <location evidence="1">Membrane</location>
        <topology evidence="1">Lipid-anchor</topology>
    </subcellularLocation>
</comment>
<dbReference type="RefSeq" id="WP_204816075.1">
    <property type="nucleotide sequence ID" value="NZ_JANHOF010000001.1"/>
</dbReference>
<dbReference type="InterPro" id="IPR057336">
    <property type="entry name" value="GerAC_N"/>
</dbReference>
<feature type="domain" description="Spore germination protein N-terminal" evidence="9">
    <location>
        <begin position="23"/>
        <end position="198"/>
    </location>
</feature>
<evidence type="ECO:0000256" key="2">
    <source>
        <dbReference type="ARBA" id="ARBA00007886"/>
    </source>
</evidence>